<accession>A0ABI7XRE7</accession>
<dbReference type="GeneTree" id="ENSGT00390000013198"/>
<dbReference type="InterPro" id="IPR029234">
    <property type="entry name" value="CIMIP4"/>
</dbReference>
<dbReference type="PANTHER" id="PTHR31702">
    <property type="entry name" value="TESTIS-EXPRESSED PROTEIN 33"/>
    <property type="match status" value="1"/>
</dbReference>
<evidence type="ECO:0000313" key="3">
    <source>
        <dbReference type="Proteomes" id="UP000823872"/>
    </source>
</evidence>
<evidence type="ECO:0000256" key="1">
    <source>
        <dbReference type="SAM" id="MobiDB-lite"/>
    </source>
</evidence>
<reference evidence="2" key="3">
    <citation type="submission" date="2025-09" db="UniProtKB">
        <authorList>
            <consortium name="Ensembl"/>
        </authorList>
    </citation>
    <scope>IDENTIFICATION</scope>
    <source>
        <strain evidence="2">breed Abyssinian</strain>
    </source>
</reference>
<sequence length="295" mass="32862">MDLSRRAGTTTLARAHLNNEGSQQDTDPWRTACSPVGTSKFKYQAPVSPQQSLYRGGSPLRQIHLEEVRPPPPTAISRDSLSSGLDPQCGSPRKADYRPSSRESRASIREGAPLCHGLKEGPNAGAQDQKSSVIPDNIRHKFGSNMVDKLVSEEQVLKAGKRLCDHYRLRCPCGTRGRAQRAIGEGSEGQKRANSWPSRTQSPVGINAIFTDYYDLGYNMRSNLFQGASEETTSLMKASYTPEVIEKSVRDIDHWHGRKTDDLGRWHQKNAMNMNLQKALDEKYGEKGKSRSSKY</sequence>
<dbReference type="PANTHER" id="PTHR31702:SF2">
    <property type="entry name" value="TESTIS-EXPRESSED PROTEIN 33"/>
    <property type="match status" value="1"/>
</dbReference>
<evidence type="ECO:0000313" key="2">
    <source>
        <dbReference type="Ensembl" id="ENSFCTP00005025133.1"/>
    </source>
</evidence>
<name>A0ABI7XRE7_FELCA</name>
<reference evidence="2 3" key="1">
    <citation type="submission" date="2021-02" db="EMBL/GenBank/DDBJ databases">
        <title>Safari Cat Assemblies.</title>
        <authorList>
            <person name="Bredemeyer K.R."/>
            <person name="Murphy W.J."/>
        </authorList>
    </citation>
    <scope>NUCLEOTIDE SEQUENCE [LARGE SCALE GENOMIC DNA]</scope>
</reference>
<feature type="region of interest" description="Disordered" evidence="1">
    <location>
        <begin position="1"/>
        <end position="33"/>
    </location>
</feature>
<proteinExistence type="predicted"/>
<gene>
    <name evidence="2" type="primary">TEX33</name>
</gene>
<dbReference type="Proteomes" id="UP000823872">
    <property type="component" value="Chromosome B4"/>
</dbReference>
<keyword evidence="3" id="KW-1185">Reference proteome</keyword>
<protein>
    <recommendedName>
        <fullName evidence="4">Testis expressed 33</fullName>
    </recommendedName>
</protein>
<feature type="compositionally biased region" description="Basic and acidic residues" evidence="1">
    <location>
        <begin position="93"/>
        <end position="106"/>
    </location>
</feature>
<dbReference type="Ensembl" id="ENSFCTT00005036337.1">
    <property type="protein sequence ID" value="ENSFCTP00005025133.1"/>
    <property type="gene ID" value="ENSFCTG00005012826.1"/>
</dbReference>
<reference evidence="2" key="2">
    <citation type="submission" date="2025-08" db="UniProtKB">
        <authorList>
            <consortium name="Ensembl"/>
        </authorList>
    </citation>
    <scope>IDENTIFICATION</scope>
    <source>
        <strain evidence="2">breed Abyssinian</strain>
    </source>
</reference>
<feature type="region of interest" description="Disordered" evidence="1">
    <location>
        <begin position="67"/>
        <end position="106"/>
    </location>
</feature>
<organism evidence="2 3">
    <name type="scientific">Felis catus</name>
    <name type="common">Cat</name>
    <name type="synonym">Felis silvestris catus</name>
    <dbReference type="NCBI Taxonomy" id="9685"/>
    <lineage>
        <taxon>Eukaryota</taxon>
        <taxon>Metazoa</taxon>
        <taxon>Chordata</taxon>
        <taxon>Craniata</taxon>
        <taxon>Vertebrata</taxon>
        <taxon>Euteleostomi</taxon>
        <taxon>Mammalia</taxon>
        <taxon>Eutheria</taxon>
        <taxon>Laurasiatheria</taxon>
        <taxon>Carnivora</taxon>
        <taxon>Feliformia</taxon>
        <taxon>Felidae</taxon>
        <taxon>Felinae</taxon>
        <taxon>Felis</taxon>
    </lineage>
</organism>
<dbReference type="Pfam" id="PF15400">
    <property type="entry name" value="TEX33"/>
    <property type="match status" value="2"/>
</dbReference>
<evidence type="ECO:0008006" key="4">
    <source>
        <dbReference type="Google" id="ProtNLM"/>
    </source>
</evidence>